<feature type="domain" description="HDOD" evidence="1">
    <location>
        <begin position="16"/>
        <end position="211"/>
    </location>
</feature>
<dbReference type="EMBL" id="UPXX01000013">
    <property type="protein sequence ID" value="VBB42508.1"/>
    <property type="molecule type" value="Genomic_DNA"/>
</dbReference>
<evidence type="ECO:0000313" key="2">
    <source>
        <dbReference type="EMBL" id="VBB42508.1"/>
    </source>
</evidence>
<sequence>MNQDISQEIARRIRSFPSMPKAALRILRLLEDPNASPREVEALLRQEPSLTANILRMTNSAFFGLSCTVGSVRQALALLGWKRLSQLVLASCVRATMDKAVPGYDLPAGDLWRHAVMVSVAAEGLVKELNLTGGDDVFTAALLHDMGKLVLGAYVRDALPKIEALAADAVPFEEAETRVLGTNHAEVGAEVLKRWSLPPQIVEAVRWHHAPEGGGRTTVLIDAVHIADMLCVLVGIGGGREGLRHLPSSGARKRLGLSAGALERVASHALALARELTATI</sequence>
<dbReference type="PANTHER" id="PTHR33525:SF3">
    <property type="entry name" value="RIBONUCLEASE Y"/>
    <property type="match status" value="1"/>
</dbReference>
<dbReference type="SMART" id="SM00471">
    <property type="entry name" value="HDc"/>
    <property type="match status" value="1"/>
</dbReference>
<protein>
    <submittedName>
        <fullName evidence="2">Putative signal transduction protein</fullName>
    </submittedName>
</protein>
<dbReference type="Pfam" id="PF08668">
    <property type="entry name" value="HDOD"/>
    <property type="match status" value="1"/>
</dbReference>
<name>A0A653A3I8_UNCDX</name>
<dbReference type="Gene3D" id="1.10.3210.10">
    <property type="entry name" value="Hypothetical protein af1432"/>
    <property type="match status" value="1"/>
</dbReference>
<reference evidence="2" key="1">
    <citation type="submission" date="2018-07" db="EMBL/GenBank/DDBJ databases">
        <authorList>
            <consortium name="Genoscope - CEA"/>
            <person name="William W."/>
        </authorList>
    </citation>
    <scope>NUCLEOTIDE SEQUENCE</scope>
    <source>
        <strain evidence="2">IK1</strain>
    </source>
</reference>
<dbReference type="InterPro" id="IPR006675">
    <property type="entry name" value="HDIG_dom"/>
</dbReference>
<evidence type="ECO:0000259" key="1">
    <source>
        <dbReference type="PROSITE" id="PS51833"/>
    </source>
</evidence>
<dbReference type="NCBIfam" id="TIGR00277">
    <property type="entry name" value="HDIG"/>
    <property type="match status" value="1"/>
</dbReference>
<dbReference type="InterPro" id="IPR013976">
    <property type="entry name" value="HDOD"/>
</dbReference>
<proteinExistence type="predicted"/>
<dbReference type="InterPro" id="IPR003607">
    <property type="entry name" value="HD/PDEase_dom"/>
</dbReference>
<dbReference type="AlphaFoldDB" id="A0A653A3I8"/>
<organism evidence="2">
    <name type="scientific">Uncultured Desulfatiglans sp</name>
    <dbReference type="NCBI Taxonomy" id="1748965"/>
    <lineage>
        <taxon>Bacteria</taxon>
        <taxon>Pseudomonadati</taxon>
        <taxon>Thermodesulfobacteriota</taxon>
        <taxon>Desulfobacteria</taxon>
        <taxon>Desulfatiglandales</taxon>
        <taxon>Desulfatiglandaceae</taxon>
        <taxon>Desulfatiglans</taxon>
        <taxon>environmental samples</taxon>
    </lineage>
</organism>
<dbReference type="InterPro" id="IPR052340">
    <property type="entry name" value="RNase_Y/CdgJ"/>
</dbReference>
<dbReference type="PANTHER" id="PTHR33525">
    <property type="match status" value="1"/>
</dbReference>
<accession>A0A653A3I8</accession>
<dbReference type="SUPFAM" id="SSF109604">
    <property type="entry name" value="HD-domain/PDEase-like"/>
    <property type="match status" value="1"/>
</dbReference>
<dbReference type="PROSITE" id="PS51833">
    <property type="entry name" value="HDOD"/>
    <property type="match status" value="1"/>
</dbReference>
<gene>
    <name evidence="2" type="ORF">TRIP_B200648</name>
</gene>
<dbReference type="CDD" id="cd00077">
    <property type="entry name" value="HDc"/>
    <property type="match status" value="1"/>
</dbReference>